<keyword evidence="2" id="KW-1185">Reference proteome</keyword>
<organism evidence="1 2">
    <name type="scientific">Austropuccinia psidii MF-1</name>
    <dbReference type="NCBI Taxonomy" id="1389203"/>
    <lineage>
        <taxon>Eukaryota</taxon>
        <taxon>Fungi</taxon>
        <taxon>Dikarya</taxon>
        <taxon>Basidiomycota</taxon>
        <taxon>Pucciniomycotina</taxon>
        <taxon>Pucciniomycetes</taxon>
        <taxon>Pucciniales</taxon>
        <taxon>Sphaerophragmiaceae</taxon>
        <taxon>Austropuccinia</taxon>
    </lineage>
</organism>
<comment type="caution">
    <text evidence="1">The sequence shown here is derived from an EMBL/GenBank/DDBJ whole genome shotgun (WGS) entry which is preliminary data.</text>
</comment>
<sequence>MSALKKCFDTSKEEISKLTIKLNEVISDNNKQTELWNELTYKEDDHTKNLMSSIKTLQHELKTSQRCNNSKMNDIEKLLNTLPRMFTPLNQNESTRIPNPQVLDIENPQLKKKDFSTSFHNLEPLMGQALFKEVPKVKEWPHFSSEGESDHVEFIRGIEMIQEDFESPDRLVTARFNTLFTKSAHKWYIKLRQAHGHQS</sequence>
<evidence type="ECO:0000313" key="2">
    <source>
        <dbReference type="Proteomes" id="UP000765509"/>
    </source>
</evidence>
<protein>
    <submittedName>
        <fullName evidence="1">Uncharacterized protein</fullName>
    </submittedName>
</protein>
<dbReference type="AlphaFoldDB" id="A0A9Q3EBF7"/>
<dbReference type="EMBL" id="AVOT02024835">
    <property type="protein sequence ID" value="MBW0515766.1"/>
    <property type="molecule type" value="Genomic_DNA"/>
</dbReference>
<reference evidence="1" key="1">
    <citation type="submission" date="2021-03" db="EMBL/GenBank/DDBJ databases">
        <title>Draft genome sequence of rust myrtle Austropuccinia psidii MF-1, a brazilian biotype.</title>
        <authorList>
            <person name="Quecine M.C."/>
            <person name="Pachon D.M.R."/>
            <person name="Bonatelli M.L."/>
            <person name="Correr F.H."/>
            <person name="Franceschini L.M."/>
            <person name="Leite T.F."/>
            <person name="Margarido G.R.A."/>
            <person name="Almeida C.A."/>
            <person name="Ferrarezi J.A."/>
            <person name="Labate C.A."/>
        </authorList>
    </citation>
    <scope>NUCLEOTIDE SEQUENCE</scope>
    <source>
        <strain evidence="1">MF-1</strain>
    </source>
</reference>
<gene>
    <name evidence="1" type="ORF">O181_055481</name>
</gene>
<evidence type="ECO:0000313" key="1">
    <source>
        <dbReference type="EMBL" id="MBW0515766.1"/>
    </source>
</evidence>
<proteinExistence type="predicted"/>
<dbReference type="Proteomes" id="UP000765509">
    <property type="component" value="Unassembled WGS sequence"/>
</dbReference>
<name>A0A9Q3EBF7_9BASI</name>
<accession>A0A9Q3EBF7</accession>